<proteinExistence type="predicted"/>
<dbReference type="EMBL" id="JADINH010000205">
    <property type="protein sequence ID" value="MBO8416757.1"/>
    <property type="molecule type" value="Genomic_DNA"/>
</dbReference>
<reference evidence="2" key="2">
    <citation type="journal article" date="2021" name="PeerJ">
        <title>Extensive microbial diversity within the chicken gut microbiome revealed by metagenomics and culture.</title>
        <authorList>
            <person name="Gilroy R."/>
            <person name="Ravi A."/>
            <person name="Getino M."/>
            <person name="Pursley I."/>
            <person name="Horton D.L."/>
            <person name="Alikhan N.F."/>
            <person name="Baker D."/>
            <person name="Gharbi K."/>
            <person name="Hall N."/>
            <person name="Watson M."/>
            <person name="Adriaenssens E.M."/>
            <person name="Foster-Nyarko E."/>
            <person name="Jarju S."/>
            <person name="Secka A."/>
            <person name="Antonio M."/>
            <person name="Oren A."/>
            <person name="Chaudhuri R.R."/>
            <person name="La Ragione R."/>
            <person name="Hildebrand F."/>
            <person name="Pallen M.J."/>
        </authorList>
    </citation>
    <scope>NUCLEOTIDE SEQUENCE</scope>
    <source>
        <strain evidence="2">17213</strain>
    </source>
</reference>
<gene>
    <name evidence="2" type="ORF">IAB19_10290</name>
</gene>
<dbReference type="Proteomes" id="UP000823631">
    <property type="component" value="Unassembled WGS sequence"/>
</dbReference>
<evidence type="ECO:0000313" key="2">
    <source>
        <dbReference type="EMBL" id="MBO8416757.1"/>
    </source>
</evidence>
<feature type="compositionally biased region" description="Low complexity" evidence="1">
    <location>
        <begin position="208"/>
        <end position="223"/>
    </location>
</feature>
<feature type="region of interest" description="Disordered" evidence="1">
    <location>
        <begin position="195"/>
        <end position="268"/>
    </location>
</feature>
<protein>
    <submittedName>
        <fullName evidence="2">Uncharacterized protein</fullName>
    </submittedName>
</protein>
<dbReference type="AlphaFoldDB" id="A0A9D9DER2"/>
<evidence type="ECO:0000256" key="1">
    <source>
        <dbReference type="SAM" id="MobiDB-lite"/>
    </source>
</evidence>
<comment type="caution">
    <text evidence="2">The sequence shown here is derived from an EMBL/GenBank/DDBJ whole genome shotgun (WGS) entry which is preliminary data.</text>
</comment>
<name>A0A9D9DER2_9GAMM</name>
<sequence>MSSSGTWQLNEDPAFALGKGSASNLLRLNEALPHHKVTLEQRDSITSRFSLSFSCMLQSPTPVLELRVPALDIALNDTVRGYAFARFMVDDNQEMSLRAEIQAPNRLIFAPFTAAQERSLSSLFLQLREGGVLHAALLQGKSAEPRRYNFPLSGFMEFADIISADCRNLNAAAGGEVSYLPDYLTVERADAAPKDFSLKPKPTDGLEPKVSQPAVQQVQVPSEPDLPPAPDFRPDGSPAAIGPDGRPVGADNQNGAAGGSFGTASGPM</sequence>
<accession>A0A9D9DER2</accession>
<reference evidence="2" key="1">
    <citation type="submission" date="2020-10" db="EMBL/GenBank/DDBJ databases">
        <authorList>
            <person name="Gilroy R."/>
        </authorList>
    </citation>
    <scope>NUCLEOTIDE SEQUENCE</scope>
    <source>
        <strain evidence="2">17213</strain>
    </source>
</reference>
<feature type="non-terminal residue" evidence="2">
    <location>
        <position position="268"/>
    </location>
</feature>
<evidence type="ECO:0000313" key="3">
    <source>
        <dbReference type="Proteomes" id="UP000823631"/>
    </source>
</evidence>
<feature type="compositionally biased region" description="Basic and acidic residues" evidence="1">
    <location>
        <begin position="195"/>
        <end position="207"/>
    </location>
</feature>
<organism evidence="2 3">
    <name type="scientific">Candidatus Avisuccinivibrio stercorigallinarum</name>
    <dbReference type="NCBI Taxonomy" id="2840704"/>
    <lineage>
        <taxon>Bacteria</taxon>
        <taxon>Pseudomonadati</taxon>
        <taxon>Pseudomonadota</taxon>
        <taxon>Gammaproteobacteria</taxon>
        <taxon>Aeromonadales</taxon>
        <taxon>Succinivibrionaceae</taxon>
        <taxon>Succinivibrionaceae incertae sedis</taxon>
        <taxon>Candidatus Avisuccinivibrio</taxon>
    </lineage>
</organism>